<sequence>MNANEGSNDVRLAATRSLYNAFGFAQANFSNDMELSIASTYYDKLAPYIQDIFNITTKSVKEDEESVAYV</sequence>
<proteinExistence type="predicted"/>
<dbReference type="EMBL" id="BAABME010036263">
    <property type="protein sequence ID" value="GAA0161192.1"/>
    <property type="molecule type" value="Genomic_DNA"/>
</dbReference>
<protein>
    <submittedName>
        <fullName evidence="1">Uncharacterized protein</fullName>
    </submittedName>
</protein>
<comment type="caution">
    <text evidence="1">The sequence shown here is derived from an EMBL/GenBank/DDBJ whole genome shotgun (WGS) entry which is preliminary data.</text>
</comment>
<dbReference type="Proteomes" id="UP001454036">
    <property type="component" value="Unassembled WGS sequence"/>
</dbReference>
<dbReference type="InterPro" id="IPR011989">
    <property type="entry name" value="ARM-like"/>
</dbReference>
<name>A0AAV3QDJ2_LITER</name>
<evidence type="ECO:0000313" key="1">
    <source>
        <dbReference type="EMBL" id="GAA0161192.1"/>
    </source>
</evidence>
<gene>
    <name evidence="1" type="ORF">LIER_43559</name>
</gene>
<keyword evidence="2" id="KW-1185">Reference proteome</keyword>
<dbReference type="AlphaFoldDB" id="A0AAV3QDJ2"/>
<organism evidence="1 2">
    <name type="scientific">Lithospermum erythrorhizon</name>
    <name type="common">Purple gromwell</name>
    <name type="synonym">Lithospermum officinale var. erythrorhizon</name>
    <dbReference type="NCBI Taxonomy" id="34254"/>
    <lineage>
        <taxon>Eukaryota</taxon>
        <taxon>Viridiplantae</taxon>
        <taxon>Streptophyta</taxon>
        <taxon>Embryophyta</taxon>
        <taxon>Tracheophyta</taxon>
        <taxon>Spermatophyta</taxon>
        <taxon>Magnoliopsida</taxon>
        <taxon>eudicotyledons</taxon>
        <taxon>Gunneridae</taxon>
        <taxon>Pentapetalae</taxon>
        <taxon>asterids</taxon>
        <taxon>lamiids</taxon>
        <taxon>Boraginales</taxon>
        <taxon>Boraginaceae</taxon>
        <taxon>Boraginoideae</taxon>
        <taxon>Lithospermeae</taxon>
        <taxon>Lithospermum</taxon>
    </lineage>
</organism>
<evidence type="ECO:0000313" key="2">
    <source>
        <dbReference type="Proteomes" id="UP001454036"/>
    </source>
</evidence>
<dbReference type="Gene3D" id="1.25.10.10">
    <property type="entry name" value="Leucine-rich Repeat Variant"/>
    <property type="match status" value="1"/>
</dbReference>
<accession>A0AAV3QDJ2</accession>
<reference evidence="1 2" key="1">
    <citation type="submission" date="2024-01" db="EMBL/GenBank/DDBJ databases">
        <title>The complete chloroplast genome sequence of Lithospermum erythrorhizon: insights into the phylogenetic relationship among Boraginaceae species and the maternal lineages of purple gromwells.</title>
        <authorList>
            <person name="Okada T."/>
            <person name="Watanabe K."/>
        </authorList>
    </citation>
    <scope>NUCLEOTIDE SEQUENCE [LARGE SCALE GENOMIC DNA]</scope>
</reference>